<gene>
    <name evidence="3" type="ORF">SVIO_102850</name>
</gene>
<proteinExistence type="predicted"/>
<dbReference type="InterPro" id="IPR045782">
    <property type="entry name" value="TrbL_3"/>
</dbReference>
<keyword evidence="2" id="KW-0812">Transmembrane</keyword>
<feature type="compositionally biased region" description="Pro residues" evidence="1">
    <location>
        <begin position="533"/>
        <end position="542"/>
    </location>
</feature>
<comment type="caution">
    <text evidence="3">The sequence shown here is derived from an EMBL/GenBank/DDBJ whole genome shotgun (WGS) entry which is preliminary data.</text>
</comment>
<feature type="region of interest" description="Disordered" evidence="1">
    <location>
        <begin position="57"/>
        <end position="150"/>
    </location>
</feature>
<feature type="compositionally biased region" description="Low complexity" evidence="1">
    <location>
        <begin position="68"/>
        <end position="91"/>
    </location>
</feature>
<feature type="compositionally biased region" description="Pro residues" evidence="1">
    <location>
        <begin position="611"/>
        <end position="623"/>
    </location>
</feature>
<keyword evidence="4" id="KW-1185">Reference proteome</keyword>
<feature type="transmembrane region" description="Helical" evidence="2">
    <location>
        <begin position="294"/>
        <end position="316"/>
    </location>
</feature>
<feature type="compositionally biased region" description="Polar residues" evidence="1">
    <location>
        <begin position="123"/>
        <end position="133"/>
    </location>
</feature>
<feature type="compositionally biased region" description="Acidic residues" evidence="1">
    <location>
        <begin position="137"/>
        <end position="146"/>
    </location>
</feature>
<keyword evidence="2" id="KW-0472">Membrane</keyword>
<sequence>MPAAPPPPPPVARRYGALHAASGARSRRPVVRMRTLGSGLVVVVIAVLFGWLLASGAQAAHGGPSPEPSGTTSATPRSPAPSSSSWGSSPGIPHVPTTAPSTTEVDPCASPSGGSSPSDCIPQPNSSGTSSVPLPTEEPDGDDGDGGDPGGVVGWIVDGINAAITVFFKGLVTKALNPLLDLLGNTLLSTPTLDQLPRIGELWSNSWHIMLACYGMLIMIAGIVVMTYQSVQTHYSIKEIAPRIVLGFLAAALSLFVANKAIATTNALSRAVLGEGVDEDSAAKTLRNLILSSINGGIFVIFMQVFIAGMLVALLVTYAVRVALTMIMVAGAPLALMCHALPQTDGIARWWWRCFFGLLAVQLAQSLTLVTALRVFLDSDGFTLLGPNKSGLVDLIVSLALMYILFKIPFWILGSLRGSHRRSFTGSLVRTYIAARTFGALRGMNSTSAFGAASRSRTGRNSTPIPTRTRRSTRASSPPVIRRRPPGPALFREPVPGAAPRFGPQIGPPGMPTFRTPTGPSDDGSDGTRSTPTPRPTTPPGSPSFRAPGSGTPPPARAGRPTTPPGRPRFQPPTDPSPTQPRRTRDQPAPVTFRQPISDPATPRPQKRTSAPPPPRFSSPPPTALRHPVEDDAGTKGGERQ</sequence>
<feature type="transmembrane region" description="Helical" evidence="2">
    <location>
        <begin position="354"/>
        <end position="375"/>
    </location>
</feature>
<dbReference type="Proteomes" id="UP000301309">
    <property type="component" value="Unassembled WGS sequence"/>
</dbReference>
<protein>
    <submittedName>
        <fullName evidence="3">Uncharacterized protein</fullName>
    </submittedName>
</protein>
<name>A0A4D4LED9_STRVO</name>
<feature type="region of interest" description="Disordered" evidence="1">
    <location>
        <begin position="449"/>
        <end position="641"/>
    </location>
</feature>
<reference evidence="3 4" key="1">
    <citation type="journal article" date="2020" name="Int. J. Syst. Evol. Microbiol.">
        <title>Reclassification of Streptomyces castelarensis and Streptomyces sporoclivatus as later heterotypic synonyms of Streptomyces antimycoticus.</title>
        <authorList>
            <person name="Komaki H."/>
            <person name="Tamura T."/>
        </authorList>
    </citation>
    <scope>NUCLEOTIDE SEQUENCE [LARGE SCALE GENOMIC DNA]</scope>
    <source>
        <strain evidence="3 4">NBRC 13459</strain>
    </source>
</reference>
<feature type="transmembrane region" description="Helical" evidence="2">
    <location>
        <begin position="322"/>
        <end position="342"/>
    </location>
</feature>
<keyword evidence="2" id="KW-1133">Transmembrane helix</keyword>
<dbReference type="AlphaFoldDB" id="A0A4D4LED9"/>
<evidence type="ECO:0000313" key="4">
    <source>
        <dbReference type="Proteomes" id="UP000301309"/>
    </source>
</evidence>
<feature type="compositionally biased region" description="Basic and acidic residues" evidence="1">
    <location>
        <begin position="627"/>
        <end position="641"/>
    </location>
</feature>
<feature type="compositionally biased region" description="Pro residues" evidence="1">
    <location>
        <begin position="551"/>
        <end position="579"/>
    </location>
</feature>
<evidence type="ECO:0000256" key="2">
    <source>
        <dbReference type="SAM" id="Phobius"/>
    </source>
</evidence>
<feature type="transmembrane region" description="Helical" evidence="2">
    <location>
        <begin position="36"/>
        <end position="54"/>
    </location>
</feature>
<feature type="compositionally biased region" description="Polar residues" evidence="1">
    <location>
        <begin position="449"/>
        <end position="461"/>
    </location>
</feature>
<organism evidence="3 4">
    <name type="scientific">Streptomyces violaceusniger</name>
    <dbReference type="NCBI Taxonomy" id="68280"/>
    <lineage>
        <taxon>Bacteria</taxon>
        <taxon>Bacillati</taxon>
        <taxon>Actinomycetota</taxon>
        <taxon>Actinomycetes</taxon>
        <taxon>Kitasatosporales</taxon>
        <taxon>Streptomycetaceae</taxon>
        <taxon>Streptomyces</taxon>
        <taxon>Streptomyces violaceusniger group</taxon>
    </lineage>
</organism>
<feature type="transmembrane region" description="Helical" evidence="2">
    <location>
        <begin position="395"/>
        <end position="413"/>
    </location>
</feature>
<feature type="transmembrane region" description="Helical" evidence="2">
    <location>
        <begin position="240"/>
        <end position="258"/>
    </location>
</feature>
<feature type="transmembrane region" description="Helical" evidence="2">
    <location>
        <begin position="207"/>
        <end position="228"/>
    </location>
</feature>
<dbReference type="EMBL" id="BJHW01000002">
    <property type="protein sequence ID" value="GDY59662.1"/>
    <property type="molecule type" value="Genomic_DNA"/>
</dbReference>
<accession>A0A4D4LED9</accession>
<dbReference type="Pfam" id="PF19590">
    <property type="entry name" value="TrbL_3"/>
    <property type="match status" value="1"/>
</dbReference>
<evidence type="ECO:0000313" key="3">
    <source>
        <dbReference type="EMBL" id="GDY59662.1"/>
    </source>
</evidence>
<evidence type="ECO:0000256" key="1">
    <source>
        <dbReference type="SAM" id="MobiDB-lite"/>
    </source>
</evidence>